<dbReference type="Gene3D" id="3.30.565.10">
    <property type="entry name" value="Histidine kinase-like ATPase, C-terminal domain"/>
    <property type="match status" value="1"/>
</dbReference>
<organism evidence="3 4">
    <name type="scientific">Sporofaciens musculi</name>
    <dbReference type="NCBI Taxonomy" id="2681861"/>
    <lineage>
        <taxon>Bacteria</taxon>
        <taxon>Bacillati</taxon>
        <taxon>Bacillota</taxon>
        <taxon>Clostridia</taxon>
        <taxon>Lachnospirales</taxon>
        <taxon>Lachnospiraceae</taxon>
        <taxon>Sporofaciens</taxon>
    </lineage>
</organism>
<keyword evidence="1" id="KW-1133">Transmembrane helix</keyword>
<dbReference type="EMBL" id="WUQX01000001">
    <property type="protein sequence ID" value="MXP78050.1"/>
    <property type="molecule type" value="Genomic_DNA"/>
</dbReference>
<name>A0A7X3MKN8_9FIRM</name>
<feature type="transmembrane region" description="Helical" evidence="1">
    <location>
        <begin position="71"/>
        <end position="93"/>
    </location>
</feature>
<dbReference type="Pfam" id="PF14501">
    <property type="entry name" value="HATPase_c_5"/>
    <property type="match status" value="1"/>
</dbReference>
<protein>
    <submittedName>
        <fullName evidence="3">GHKL domain-containing protein</fullName>
    </submittedName>
</protein>
<keyword evidence="4" id="KW-1185">Reference proteome</keyword>
<proteinExistence type="predicted"/>
<gene>
    <name evidence="3" type="ORF">GN277_22650</name>
</gene>
<dbReference type="GO" id="GO:0042802">
    <property type="term" value="F:identical protein binding"/>
    <property type="evidence" value="ECO:0007669"/>
    <property type="project" value="TreeGrafter"/>
</dbReference>
<feature type="transmembrane region" description="Helical" evidence="1">
    <location>
        <begin position="157"/>
        <end position="175"/>
    </location>
</feature>
<feature type="domain" description="Sensor histidine kinase NatK-like C-terminal" evidence="2">
    <location>
        <begin position="380"/>
        <end position="486"/>
    </location>
</feature>
<accession>A0A7X3MKN8</accession>
<evidence type="ECO:0000256" key="1">
    <source>
        <dbReference type="SAM" id="Phobius"/>
    </source>
</evidence>
<feature type="transmembrane region" description="Helical" evidence="1">
    <location>
        <begin position="196"/>
        <end position="218"/>
    </location>
</feature>
<evidence type="ECO:0000313" key="3">
    <source>
        <dbReference type="EMBL" id="MXP78050.1"/>
    </source>
</evidence>
<dbReference type="AlphaFoldDB" id="A0A7X3MKN8"/>
<dbReference type="InterPro" id="IPR032834">
    <property type="entry name" value="NatK-like_C"/>
</dbReference>
<dbReference type="PANTHER" id="PTHR40448:SF1">
    <property type="entry name" value="TWO-COMPONENT SENSOR HISTIDINE KINASE"/>
    <property type="match status" value="1"/>
</dbReference>
<dbReference type="InterPro" id="IPR036890">
    <property type="entry name" value="HATPase_C_sf"/>
</dbReference>
<keyword evidence="1" id="KW-0812">Transmembrane</keyword>
<evidence type="ECO:0000259" key="2">
    <source>
        <dbReference type="Pfam" id="PF14501"/>
    </source>
</evidence>
<dbReference type="PANTHER" id="PTHR40448">
    <property type="entry name" value="TWO-COMPONENT SENSOR HISTIDINE KINASE"/>
    <property type="match status" value="1"/>
</dbReference>
<comment type="caution">
    <text evidence="3">The sequence shown here is derived from an EMBL/GenBank/DDBJ whole genome shotgun (WGS) entry which is preliminary data.</text>
</comment>
<feature type="transmembrane region" description="Helical" evidence="1">
    <location>
        <begin position="100"/>
        <end position="122"/>
    </location>
</feature>
<sequence>MGECLLSEGLEKYFLLIEILLFLAQGHCLQYFWGSFLEYRMKNRYGGVWVMVLYAISRMCMSYLWSVQFGGLAAMGKQIVALCILAVLAFCFYRGSHALTLFLVTSFQAVIEISVYVVVVLMDYPMDGVMSLWSWCVREGLITSVKALQLTSEICTAGMHFLQVTAIVLLLRVSLGRIVKDYREKDYAIRRTELMFILTPALAGLLLCTLLRIIIISVEDDRQEFLYHRYPMLIVVLPAILLVSLLSLLYGVKAFQDIIRLNREKNSRSILQRQVISMQENMGEMERIYSGIRSMRHDMKNTLGIVMSLAAKNGRQEELQGYLWEIQKRLDDLEVRFRTGNAVVDALLTMKYHEIMGAVPELSFHTEQLLFPDRMEVKGYDMGIILGNALDNALEACVKLKKKEKGAETFIRIASFQRGKLLFLRMENSFDGNIIRKPQADFPATEKADRELHGIGLVNIRNAAKKYQGTVDWKVEGRTFILAVMLKDERRDGGCEEDM</sequence>
<dbReference type="CDD" id="cd16935">
    <property type="entry name" value="HATPase_AgrC-ComD-like"/>
    <property type="match status" value="1"/>
</dbReference>
<feature type="transmembrane region" description="Helical" evidence="1">
    <location>
        <begin position="13"/>
        <end position="33"/>
    </location>
</feature>
<keyword evidence="1" id="KW-0472">Membrane</keyword>
<evidence type="ECO:0000313" key="4">
    <source>
        <dbReference type="Proteomes" id="UP000460412"/>
    </source>
</evidence>
<feature type="transmembrane region" description="Helical" evidence="1">
    <location>
        <begin position="230"/>
        <end position="252"/>
    </location>
</feature>
<dbReference type="Proteomes" id="UP000460412">
    <property type="component" value="Unassembled WGS sequence"/>
</dbReference>
<feature type="transmembrane region" description="Helical" evidence="1">
    <location>
        <begin position="45"/>
        <end position="65"/>
    </location>
</feature>
<reference evidence="3 4" key="1">
    <citation type="submission" date="2019-12" db="EMBL/GenBank/DDBJ databases">
        <title>Sporaefaciens musculi gen. nov., sp. nov., a novel bacterium isolated from the caecum of an obese mouse.</title>
        <authorList>
            <person name="Rasmussen T.S."/>
            <person name="Streidl T."/>
            <person name="Hitch T.C.A."/>
            <person name="Wortmann E."/>
            <person name="Deptula P."/>
            <person name="Hansen M."/>
            <person name="Nielsen D.S."/>
            <person name="Clavel T."/>
            <person name="Vogensen F.K."/>
        </authorList>
    </citation>
    <scope>NUCLEOTIDE SEQUENCE [LARGE SCALE GENOMIC DNA]</scope>
    <source>
        <strain evidence="3 4">WCA-9-b2</strain>
    </source>
</reference>